<keyword evidence="1" id="KW-1133">Transmembrane helix</keyword>
<organism evidence="2">
    <name type="scientific">Rhipicephalus pulchellus</name>
    <name type="common">Yellow backed tick</name>
    <name type="synonym">Dermacentor pulchellus</name>
    <dbReference type="NCBI Taxonomy" id="72859"/>
    <lineage>
        <taxon>Eukaryota</taxon>
        <taxon>Metazoa</taxon>
        <taxon>Ecdysozoa</taxon>
        <taxon>Arthropoda</taxon>
        <taxon>Chelicerata</taxon>
        <taxon>Arachnida</taxon>
        <taxon>Acari</taxon>
        <taxon>Parasitiformes</taxon>
        <taxon>Ixodida</taxon>
        <taxon>Ixodoidea</taxon>
        <taxon>Ixodidae</taxon>
        <taxon>Rhipicephalinae</taxon>
        <taxon>Rhipicephalus</taxon>
        <taxon>Rhipicephalus</taxon>
    </lineage>
</organism>
<proteinExistence type="evidence at transcript level"/>
<feature type="transmembrane region" description="Helical" evidence="1">
    <location>
        <begin position="62"/>
        <end position="78"/>
    </location>
</feature>
<dbReference type="AlphaFoldDB" id="L7M159"/>
<evidence type="ECO:0000256" key="1">
    <source>
        <dbReference type="SAM" id="Phobius"/>
    </source>
</evidence>
<name>L7M159_RHIPC</name>
<dbReference type="EMBL" id="GACK01008200">
    <property type="protein sequence ID" value="JAA56834.1"/>
    <property type="molecule type" value="mRNA"/>
</dbReference>
<accession>L7M159</accession>
<reference evidence="2" key="2">
    <citation type="journal article" date="2015" name="J. Proteomics">
        <title>Sexual differences in the sialomes of the zebra tick, Rhipicephalus pulchellus.</title>
        <authorList>
            <person name="Tan A.W."/>
            <person name="Francischetti I.M."/>
            <person name="Slovak M."/>
            <person name="Kini R.M."/>
            <person name="Ribeiro J.M."/>
        </authorList>
    </citation>
    <scope>NUCLEOTIDE SEQUENCE</scope>
    <source>
        <tissue evidence="2">Salivary gland</tissue>
    </source>
</reference>
<sequence length="87" mass="9969">MYIQLKYHMVVYLCYVISQLPICDCHCSLIIASVLNVHIMYSVLCYCSILCHVILLLSISHYYCLLISATALIVHIMYPTHATIQCN</sequence>
<keyword evidence="1" id="KW-0812">Transmembrane</keyword>
<feature type="transmembrane region" description="Helical" evidence="1">
    <location>
        <begin position="12"/>
        <end position="32"/>
    </location>
</feature>
<keyword evidence="1" id="KW-0472">Membrane</keyword>
<reference evidence="2" key="1">
    <citation type="submission" date="2012-11" db="EMBL/GenBank/DDBJ databases">
        <authorList>
            <person name="Lucero-Rivera Y.E."/>
            <person name="Tovar-Ramirez D."/>
        </authorList>
    </citation>
    <scope>NUCLEOTIDE SEQUENCE</scope>
    <source>
        <tissue evidence="2">Salivary gland</tissue>
    </source>
</reference>
<protein>
    <submittedName>
        <fullName evidence="2">Uncharacterized protein</fullName>
    </submittedName>
</protein>
<feature type="transmembrane region" description="Helical" evidence="1">
    <location>
        <begin position="38"/>
        <end position="57"/>
    </location>
</feature>
<evidence type="ECO:0000313" key="2">
    <source>
        <dbReference type="EMBL" id="JAA56834.1"/>
    </source>
</evidence>